<evidence type="ECO:0000313" key="2">
    <source>
        <dbReference type="EMBL" id="BDG05557.1"/>
    </source>
</evidence>
<reference evidence="3" key="1">
    <citation type="journal article" date="2022" name="Int. J. Syst. Evol. Microbiol.">
        <title>Anaeromyxobacter oryzae sp. nov., Anaeromyxobacter diazotrophicus sp. nov. and Anaeromyxobacter paludicola sp. nov., isolated from paddy soils.</title>
        <authorList>
            <person name="Itoh H."/>
            <person name="Xu Z."/>
            <person name="Mise K."/>
            <person name="Masuda Y."/>
            <person name="Ushijima N."/>
            <person name="Hayakawa C."/>
            <person name="Shiratori Y."/>
            <person name="Senoo K."/>
        </authorList>
    </citation>
    <scope>NUCLEOTIDE SEQUENCE [LARGE SCALE GENOMIC DNA]</scope>
    <source>
        <strain evidence="3">Red232</strain>
    </source>
</reference>
<keyword evidence="3" id="KW-1185">Reference proteome</keyword>
<name>A0ABN6N0L9_9BACT</name>
<evidence type="ECO:0000259" key="1">
    <source>
        <dbReference type="Pfam" id="PF00899"/>
    </source>
</evidence>
<dbReference type="InterPro" id="IPR045886">
    <property type="entry name" value="ThiF/MoeB/HesA"/>
</dbReference>
<dbReference type="InterPro" id="IPR000594">
    <property type="entry name" value="ThiF_NAD_FAD-bd"/>
</dbReference>
<dbReference type="EMBL" id="AP025591">
    <property type="protein sequence ID" value="BDG05557.1"/>
    <property type="molecule type" value="Genomic_DNA"/>
</dbReference>
<dbReference type="Pfam" id="PF00899">
    <property type="entry name" value="ThiF"/>
    <property type="match status" value="1"/>
</dbReference>
<dbReference type="CDD" id="cd00757">
    <property type="entry name" value="ThiF_MoeB_HesA_family"/>
    <property type="match status" value="1"/>
</dbReference>
<proteinExistence type="predicted"/>
<dbReference type="InterPro" id="IPR035985">
    <property type="entry name" value="Ubiquitin-activating_enz"/>
</dbReference>
<accession>A0ABN6N0L9</accession>
<gene>
    <name evidence="2" type="ORF">AMOR_45530</name>
</gene>
<dbReference type="PANTHER" id="PTHR43267">
    <property type="entry name" value="TRNA THREONYLCARBAMOYLADENOSINE DEHYDRATASE"/>
    <property type="match status" value="1"/>
</dbReference>
<dbReference type="SUPFAM" id="SSF69572">
    <property type="entry name" value="Activating enzymes of the ubiquitin-like proteins"/>
    <property type="match status" value="1"/>
</dbReference>
<protein>
    <submittedName>
        <fullName evidence="2">Thiamine biosynthesis protein ThiF</fullName>
    </submittedName>
</protein>
<organism evidence="2 3">
    <name type="scientific">Anaeromyxobacter oryzae</name>
    <dbReference type="NCBI Taxonomy" id="2918170"/>
    <lineage>
        <taxon>Bacteria</taxon>
        <taxon>Pseudomonadati</taxon>
        <taxon>Myxococcota</taxon>
        <taxon>Myxococcia</taxon>
        <taxon>Myxococcales</taxon>
        <taxon>Cystobacterineae</taxon>
        <taxon>Anaeromyxobacteraceae</taxon>
        <taxon>Anaeromyxobacter</taxon>
    </lineage>
</organism>
<dbReference type="RefSeq" id="WP_248354497.1">
    <property type="nucleotide sequence ID" value="NZ_AP025591.1"/>
</dbReference>
<dbReference type="PANTHER" id="PTHR43267:SF1">
    <property type="entry name" value="TRNA THREONYLCARBAMOYLADENOSINE DEHYDRATASE"/>
    <property type="match status" value="1"/>
</dbReference>
<evidence type="ECO:0000313" key="3">
    <source>
        <dbReference type="Proteomes" id="UP001162891"/>
    </source>
</evidence>
<feature type="domain" description="THIF-type NAD/FAD binding fold" evidence="1">
    <location>
        <begin position="52"/>
        <end position="272"/>
    </location>
</feature>
<sequence>MATERMHAFLRERAEGDLLPWRAQCDLAERFDASLGEIEDAALAAGLLPGRYRRNRETVSVEEQLRLFRSRVVVIGCGGLGGYLVEQLARIGVGELALVDPDVFEEHNLNRQLLSSPAHLGRAKVEVGCERVAAVNPAVTTSAHRVAFSLENARGLLAGSAAVVDGLDNTLVRRDLAAVCRELGVPLVHGAIAGWYGQVAAQLPGDDLSPLLRSASASGRGVEATLGNPSFTPAVIASLQVAEVVKVLLGRGRPLSGRSLFVDLLDMRFEEIGHA</sequence>
<dbReference type="Proteomes" id="UP001162891">
    <property type="component" value="Chromosome"/>
</dbReference>
<dbReference type="Gene3D" id="3.40.50.720">
    <property type="entry name" value="NAD(P)-binding Rossmann-like Domain"/>
    <property type="match status" value="1"/>
</dbReference>